<organism evidence="1 2">
    <name type="scientific">Prochlorococcus marinus str. MIT 9401</name>
    <dbReference type="NCBI Taxonomy" id="167551"/>
    <lineage>
        <taxon>Bacteria</taxon>
        <taxon>Bacillati</taxon>
        <taxon>Cyanobacteriota</taxon>
        <taxon>Cyanophyceae</taxon>
        <taxon>Synechococcales</taxon>
        <taxon>Prochlorococcaceae</taxon>
        <taxon>Prochlorococcus</taxon>
    </lineage>
</organism>
<sequence length="41" mass="4928">MEALGREFKTPRPEWLFRAGQNPPWKKLGKNERNYLLLNLD</sequence>
<reference evidence="2" key="1">
    <citation type="journal article" date="2014" name="Sci. Data">
        <title>Genomes of diverse isolates of the marine cyanobacterium Prochlorococcus.</title>
        <authorList>
            <person name="Biller S."/>
            <person name="Berube P."/>
            <person name="Thompson J."/>
            <person name="Kelly L."/>
            <person name="Roggensack S."/>
            <person name="Awad L."/>
            <person name="Roache-Johnson K."/>
            <person name="Ding H."/>
            <person name="Giovannoni S.J."/>
            <person name="Moore L.R."/>
            <person name="Chisholm S.W."/>
        </authorList>
    </citation>
    <scope>NUCLEOTIDE SEQUENCE [LARGE SCALE GENOMIC DNA]</scope>
</reference>
<gene>
    <name evidence="1" type="ORF">EV01_1154</name>
</gene>
<protein>
    <submittedName>
        <fullName evidence="1">Uncharacterized protein</fullName>
    </submittedName>
</protein>
<accession>A0A0A2B4L9</accession>
<evidence type="ECO:0000313" key="2">
    <source>
        <dbReference type="Proteomes" id="UP000030481"/>
    </source>
</evidence>
<evidence type="ECO:0000313" key="1">
    <source>
        <dbReference type="EMBL" id="KGG07539.1"/>
    </source>
</evidence>
<name>A0A0A2B4L9_PROMR</name>
<comment type="caution">
    <text evidence="1">The sequence shown here is derived from an EMBL/GenBank/DDBJ whole genome shotgun (WGS) entry which is preliminary data.</text>
</comment>
<dbReference type="EMBL" id="JNAR01000015">
    <property type="protein sequence ID" value="KGG07539.1"/>
    <property type="molecule type" value="Genomic_DNA"/>
</dbReference>
<dbReference type="AlphaFoldDB" id="A0A0A2B4L9"/>
<proteinExistence type="predicted"/>
<dbReference type="Proteomes" id="UP000030481">
    <property type="component" value="Unassembled WGS sequence"/>
</dbReference>